<keyword evidence="2" id="KW-1185">Reference proteome</keyword>
<name>A0ABQ2V591_9ACTN</name>
<evidence type="ECO:0008006" key="3">
    <source>
        <dbReference type="Google" id="ProtNLM"/>
    </source>
</evidence>
<organism evidence="1 2">
    <name type="scientific">Streptomyces albospinus</name>
    <dbReference type="NCBI Taxonomy" id="285515"/>
    <lineage>
        <taxon>Bacteria</taxon>
        <taxon>Bacillati</taxon>
        <taxon>Actinomycetota</taxon>
        <taxon>Actinomycetes</taxon>
        <taxon>Kitasatosporales</taxon>
        <taxon>Streptomycetaceae</taxon>
        <taxon>Streptomyces</taxon>
    </lineage>
</organism>
<proteinExistence type="predicted"/>
<gene>
    <name evidence="1" type="ORF">GCM10010211_34120</name>
</gene>
<evidence type="ECO:0000313" key="1">
    <source>
        <dbReference type="EMBL" id="GGU66060.1"/>
    </source>
</evidence>
<reference evidence="2" key="1">
    <citation type="journal article" date="2019" name="Int. J. Syst. Evol. Microbiol.">
        <title>The Global Catalogue of Microorganisms (GCM) 10K type strain sequencing project: providing services to taxonomists for standard genome sequencing and annotation.</title>
        <authorList>
            <consortium name="The Broad Institute Genomics Platform"/>
            <consortium name="The Broad Institute Genome Sequencing Center for Infectious Disease"/>
            <person name="Wu L."/>
            <person name="Ma J."/>
        </authorList>
    </citation>
    <scope>NUCLEOTIDE SEQUENCE [LARGE SCALE GENOMIC DNA]</scope>
    <source>
        <strain evidence="2">JCM 3399</strain>
    </source>
</reference>
<dbReference type="EMBL" id="BMRP01000010">
    <property type="protein sequence ID" value="GGU66060.1"/>
    <property type="molecule type" value="Genomic_DNA"/>
</dbReference>
<sequence>MINTSETLAVQTIEHFLTPEETAQVTKIMDEHLAMTGWVPARPAEGLTPPGSVQELLDGAIERAMPALHRAFPSALWVDPWLYYDLKPGDMIRVHVHGLGGPDEQLVRLARVVFNLQDAEEGGEFYLDTSSCDELWSDRRAGPDGTFAPGTRFTHEITARSGPVDLNTIAATRWLCQPPPGTTLVYGAQLIHGVTPVVAGRVRKLITNLCAGPTVGFEGGEAVVEHAHGGFGDQ</sequence>
<accession>A0ABQ2V591</accession>
<dbReference type="RefSeq" id="WP_189300820.1">
    <property type="nucleotide sequence ID" value="NZ_BMRP01000010.1"/>
</dbReference>
<comment type="caution">
    <text evidence="1">The sequence shown here is derived from an EMBL/GenBank/DDBJ whole genome shotgun (WGS) entry which is preliminary data.</text>
</comment>
<dbReference type="Gene3D" id="2.60.120.620">
    <property type="entry name" value="q2cbj1_9rhob like domain"/>
    <property type="match status" value="1"/>
</dbReference>
<dbReference type="Proteomes" id="UP000654471">
    <property type="component" value="Unassembled WGS sequence"/>
</dbReference>
<evidence type="ECO:0000313" key="2">
    <source>
        <dbReference type="Proteomes" id="UP000654471"/>
    </source>
</evidence>
<protein>
    <recommendedName>
        <fullName evidence="3">Fe2OG dioxygenase domain-containing protein</fullName>
    </recommendedName>
</protein>